<dbReference type="EMBL" id="JBEZVI010000030">
    <property type="protein sequence ID" value="MEU3713804.1"/>
    <property type="molecule type" value="Genomic_DNA"/>
</dbReference>
<feature type="chain" id="PRO_5045611618" evidence="2">
    <location>
        <begin position="34"/>
        <end position="217"/>
    </location>
</feature>
<name>A0ABV2Z731_9ACTN</name>
<organism evidence="4 5">
    <name type="scientific">Streptomyces catenulae</name>
    <dbReference type="NCBI Taxonomy" id="66875"/>
    <lineage>
        <taxon>Bacteria</taxon>
        <taxon>Bacillati</taxon>
        <taxon>Actinomycetota</taxon>
        <taxon>Actinomycetes</taxon>
        <taxon>Kitasatosporales</taxon>
        <taxon>Streptomycetaceae</taxon>
        <taxon>Streptomyces</taxon>
    </lineage>
</organism>
<dbReference type="InterPro" id="IPR023346">
    <property type="entry name" value="Lysozyme-like_dom_sf"/>
</dbReference>
<reference evidence="4 5" key="1">
    <citation type="submission" date="2024-06" db="EMBL/GenBank/DDBJ databases">
        <title>The Natural Products Discovery Center: Release of the First 8490 Sequenced Strains for Exploring Actinobacteria Biosynthetic Diversity.</title>
        <authorList>
            <person name="Kalkreuter E."/>
            <person name="Kautsar S.A."/>
            <person name="Yang D."/>
            <person name="Bader C.D."/>
            <person name="Teijaro C.N."/>
            <person name="Fluegel L."/>
            <person name="Davis C.M."/>
            <person name="Simpson J.R."/>
            <person name="Lauterbach L."/>
            <person name="Steele A.D."/>
            <person name="Gui C."/>
            <person name="Meng S."/>
            <person name="Li G."/>
            <person name="Viehrig K."/>
            <person name="Ye F."/>
            <person name="Su P."/>
            <person name="Kiefer A.F."/>
            <person name="Nichols A."/>
            <person name="Cepeda A.J."/>
            <person name="Yan W."/>
            <person name="Fan B."/>
            <person name="Jiang Y."/>
            <person name="Adhikari A."/>
            <person name="Zheng C.-J."/>
            <person name="Schuster L."/>
            <person name="Cowan T.M."/>
            <person name="Smanski M.J."/>
            <person name="Chevrette M.G."/>
            <person name="De Carvalho L.P.S."/>
            <person name="Shen B."/>
        </authorList>
    </citation>
    <scope>NUCLEOTIDE SEQUENCE [LARGE SCALE GENOMIC DNA]</scope>
    <source>
        <strain evidence="4 5">NPDC033039</strain>
    </source>
</reference>
<evidence type="ECO:0000313" key="4">
    <source>
        <dbReference type="EMBL" id="MEU3713804.1"/>
    </source>
</evidence>
<feature type="signal peptide" evidence="2">
    <location>
        <begin position="1"/>
        <end position="33"/>
    </location>
</feature>
<dbReference type="RefSeq" id="WP_359042083.1">
    <property type="nucleotide sequence ID" value="NZ_JBEZVI010000030.1"/>
</dbReference>
<dbReference type="Pfam" id="PF01464">
    <property type="entry name" value="SLT"/>
    <property type="match status" value="1"/>
</dbReference>
<feature type="region of interest" description="Disordered" evidence="1">
    <location>
        <begin position="90"/>
        <end position="109"/>
    </location>
</feature>
<dbReference type="InterPro" id="IPR008258">
    <property type="entry name" value="Transglycosylase_SLT_dom_1"/>
</dbReference>
<evidence type="ECO:0000259" key="3">
    <source>
        <dbReference type="Pfam" id="PF01464"/>
    </source>
</evidence>
<evidence type="ECO:0000313" key="5">
    <source>
        <dbReference type="Proteomes" id="UP001550853"/>
    </source>
</evidence>
<feature type="domain" description="Transglycosylase SLT" evidence="3">
    <location>
        <begin position="142"/>
        <end position="214"/>
    </location>
</feature>
<dbReference type="Gene3D" id="1.10.530.10">
    <property type="match status" value="1"/>
</dbReference>
<dbReference type="SUPFAM" id="SSF53955">
    <property type="entry name" value="Lysozyme-like"/>
    <property type="match status" value="1"/>
</dbReference>
<sequence>MSRFALLRNARITRTQKVATAVLAAAGATTALAVTAAPSQAAPTASAHAPAAVKPVSANGLPQTGAAKSAEANSATVSAAGHLKVTAVEKQGHAAKQAANRSAERQAPKSYANNLDGWIRQSLDIMKNKGIPGSYEGLHRNIMRESSGNPNAVNDWDINAINGIPSKGLLQVIQPTFNTYHVKGTAHKLTDPVANITAAANYAAHRYGSIDNVNSAY</sequence>
<evidence type="ECO:0000256" key="2">
    <source>
        <dbReference type="SAM" id="SignalP"/>
    </source>
</evidence>
<accession>A0ABV2Z731</accession>
<dbReference type="Proteomes" id="UP001550853">
    <property type="component" value="Unassembled WGS sequence"/>
</dbReference>
<evidence type="ECO:0000256" key="1">
    <source>
        <dbReference type="SAM" id="MobiDB-lite"/>
    </source>
</evidence>
<keyword evidence="5" id="KW-1185">Reference proteome</keyword>
<keyword evidence="2" id="KW-0732">Signal</keyword>
<gene>
    <name evidence="4" type="ORF">AB0E61_27365</name>
</gene>
<proteinExistence type="predicted"/>
<comment type="caution">
    <text evidence="4">The sequence shown here is derived from an EMBL/GenBank/DDBJ whole genome shotgun (WGS) entry which is preliminary data.</text>
</comment>
<protein>
    <submittedName>
        <fullName evidence="4">Transglycosylase SLT domain-containing protein</fullName>
    </submittedName>
</protein>